<dbReference type="Gene3D" id="1.20.1280.50">
    <property type="match status" value="1"/>
</dbReference>
<feature type="domain" description="Leucine-rich repeat" evidence="3">
    <location>
        <begin position="106"/>
        <end position="408"/>
    </location>
</feature>
<feature type="domain" description="F-box" evidence="2">
    <location>
        <begin position="2"/>
        <end position="37"/>
    </location>
</feature>
<dbReference type="RefSeq" id="XP_024679815.1">
    <property type="nucleotide sequence ID" value="XM_024829201.1"/>
</dbReference>
<dbReference type="Pfam" id="PF12937">
    <property type="entry name" value="F-box-like"/>
    <property type="match status" value="1"/>
</dbReference>
<dbReference type="SUPFAM" id="SSF81383">
    <property type="entry name" value="F-box domain"/>
    <property type="match status" value="1"/>
</dbReference>
<accession>A0A2I1C0Q2</accession>
<name>A0A2I1C0Q2_ASPN1</name>
<dbReference type="OMA" id="WITRIVS"/>
<evidence type="ECO:0000259" key="2">
    <source>
        <dbReference type="Pfam" id="PF12937"/>
    </source>
</evidence>
<feature type="compositionally biased region" description="Acidic residues" evidence="1">
    <location>
        <begin position="305"/>
        <end position="319"/>
    </location>
</feature>
<dbReference type="AlphaFoldDB" id="A0A2I1C0Q2"/>
<dbReference type="VEuPathDB" id="FungiDB:P174DRAFT_454054"/>
<dbReference type="InterPro" id="IPR036047">
    <property type="entry name" value="F-box-like_dom_sf"/>
</dbReference>
<evidence type="ECO:0000313" key="4">
    <source>
        <dbReference type="EMBL" id="PKX91220.1"/>
    </source>
</evidence>
<dbReference type="Pfam" id="PF24969">
    <property type="entry name" value="LRR_15"/>
    <property type="match status" value="1"/>
</dbReference>
<comment type="caution">
    <text evidence="4">The sequence shown here is derived from an EMBL/GenBank/DDBJ whole genome shotgun (WGS) entry which is preliminary data.</text>
</comment>
<sequence length="464" mass="52944">MDTLPVEILLTIGRYVSDVQDKLQLLQVCRRWRALLLEVAYNHLDIVGSRIRPLTEVVLANPLIGSAIRGLSVQWWDAYIESHPQRQSDDPLPQRAEELVVQISKSPDERKDWTENLRGGNQEAWLALLLASVPNLTALSGQYVEDAPRVTRVVSRAARKEPPFDTRPALQRLVTLYIHAENLKEAYPHWQFLPFFHLPSIRDVNLGAVNEAREGQRLDHAAVGSASGTAPVESLSLEYSCNGRKGMAEFITSCANLKQFKYQHDRQEIWGESYIEFQPRRFYRALLTQKHSLEVLHLSDRGENETDTDYLSDDDEENDGPQAQDRWFGSLAAFSRLQDLRIRVQNLLNYHDRDRDESVVLKDVLPSSLRSLHMAECRVTHCAVLVPNIQGVLAHYKEQFPSLEQVSISSAVAEIIPEFHDMSGYQSQARIPESFREIFVKVGEMCDRVGVEFELTLDGSYRIV</sequence>
<organism evidence="4 5">
    <name type="scientific">Aspergillus novofumigatus (strain IBT 16806)</name>
    <dbReference type="NCBI Taxonomy" id="1392255"/>
    <lineage>
        <taxon>Eukaryota</taxon>
        <taxon>Fungi</taxon>
        <taxon>Dikarya</taxon>
        <taxon>Ascomycota</taxon>
        <taxon>Pezizomycotina</taxon>
        <taxon>Eurotiomycetes</taxon>
        <taxon>Eurotiomycetidae</taxon>
        <taxon>Eurotiales</taxon>
        <taxon>Aspergillaceae</taxon>
        <taxon>Aspergillus</taxon>
        <taxon>Aspergillus subgen. Fumigati</taxon>
    </lineage>
</organism>
<dbReference type="EMBL" id="MSZS01000007">
    <property type="protein sequence ID" value="PKX91220.1"/>
    <property type="molecule type" value="Genomic_DNA"/>
</dbReference>
<dbReference type="InterPro" id="IPR056867">
    <property type="entry name" value="LRR_15"/>
</dbReference>
<dbReference type="InterPro" id="IPR001810">
    <property type="entry name" value="F-box_dom"/>
</dbReference>
<evidence type="ECO:0000259" key="3">
    <source>
        <dbReference type="Pfam" id="PF24969"/>
    </source>
</evidence>
<keyword evidence="5" id="KW-1185">Reference proteome</keyword>
<gene>
    <name evidence="4" type="ORF">P174DRAFT_454054</name>
</gene>
<reference evidence="5" key="1">
    <citation type="journal article" date="2018" name="Proc. Natl. Acad. Sci. U.S.A.">
        <title>Linking secondary metabolites to gene clusters through genome sequencing of six diverse Aspergillus species.</title>
        <authorList>
            <person name="Kaerboelling I."/>
            <person name="Vesth T.C."/>
            <person name="Frisvad J.C."/>
            <person name="Nybo J.L."/>
            <person name="Theobald S."/>
            <person name="Kuo A."/>
            <person name="Bowyer P."/>
            <person name="Matsuda Y."/>
            <person name="Mondo S."/>
            <person name="Lyhne E.K."/>
            <person name="Kogle M.E."/>
            <person name="Clum A."/>
            <person name="Lipzen A."/>
            <person name="Salamov A."/>
            <person name="Ngan C.Y."/>
            <person name="Daum C."/>
            <person name="Chiniquy J."/>
            <person name="Barry K."/>
            <person name="LaButti K."/>
            <person name="Haridas S."/>
            <person name="Simmons B.A."/>
            <person name="Magnuson J.K."/>
            <person name="Mortensen U.H."/>
            <person name="Larsen T.O."/>
            <person name="Grigoriev I.V."/>
            <person name="Baker S.E."/>
            <person name="Andersen M.R."/>
        </authorList>
    </citation>
    <scope>NUCLEOTIDE SEQUENCE [LARGE SCALE GENOMIC DNA]</scope>
    <source>
        <strain evidence="5">IBT 16806</strain>
    </source>
</reference>
<evidence type="ECO:0000256" key="1">
    <source>
        <dbReference type="SAM" id="MobiDB-lite"/>
    </source>
</evidence>
<dbReference type="CDD" id="cd09917">
    <property type="entry name" value="F-box_SF"/>
    <property type="match status" value="1"/>
</dbReference>
<feature type="region of interest" description="Disordered" evidence="1">
    <location>
        <begin position="304"/>
        <end position="323"/>
    </location>
</feature>
<dbReference type="GeneID" id="36536527"/>
<proteinExistence type="predicted"/>
<dbReference type="OrthoDB" id="5130616at2759"/>
<evidence type="ECO:0000313" key="5">
    <source>
        <dbReference type="Proteomes" id="UP000234474"/>
    </source>
</evidence>
<protein>
    <submittedName>
        <fullName evidence="4">Uncharacterized protein</fullName>
    </submittedName>
</protein>
<dbReference type="Proteomes" id="UP000234474">
    <property type="component" value="Unassembled WGS sequence"/>
</dbReference>